<dbReference type="InterPro" id="IPR002172">
    <property type="entry name" value="LDrepeatLR_classA_rpt"/>
</dbReference>
<dbReference type="SUPFAM" id="SSF50494">
    <property type="entry name" value="Trypsin-like serine proteases"/>
    <property type="match status" value="2"/>
</dbReference>
<dbReference type="AlphaFoldDB" id="A0AAU9US17"/>
<dbReference type="GO" id="GO:0006508">
    <property type="term" value="P:proteolysis"/>
    <property type="evidence" value="ECO:0007669"/>
    <property type="project" value="InterPro"/>
</dbReference>
<dbReference type="InterPro" id="IPR000436">
    <property type="entry name" value="Sushi_SCR_CCP_dom"/>
</dbReference>
<dbReference type="CDD" id="cd00112">
    <property type="entry name" value="LDLa"/>
    <property type="match status" value="1"/>
</dbReference>
<dbReference type="SMART" id="SM00032">
    <property type="entry name" value="CCP"/>
    <property type="match status" value="4"/>
</dbReference>
<dbReference type="Gene3D" id="4.10.400.10">
    <property type="entry name" value="Low-density Lipoprotein Receptor"/>
    <property type="match status" value="1"/>
</dbReference>
<evidence type="ECO:0000256" key="2">
    <source>
        <dbReference type="PROSITE-ProRule" id="PRU00124"/>
    </source>
</evidence>
<feature type="disulfide bond" evidence="3">
    <location>
        <begin position="786"/>
        <end position="813"/>
    </location>
</feature>
<dbReference type="InterPro" id="IPR001254">
    <property type="entry name" value="Trypsin_dom"/>
</dbReference>
<dbReference type="Pfam" id="PF00057">
    <property type="entry name" value="Ldl_recept_a"/>
    <property type="match status" value="1"/>
</dbReference>
<dbReference type="Gene3D" id="2.10.70.10">
    <property type="entry name" value="Complement Module, domain 1"/>
    <property type="match status" value="3"/>
</dbReference>
<dbReference type="CDD" id="cd00190">
    <property type="entry name" value="Tryp_SPc"/>
    <property type="match status" value="2"/>
</dbReference>
<dbReference type="GO" id="GO:0004252">
    <property type="term" value="F:serine-type endopeptidase activity"/>
    <property type="evidence" value="ECO:0007669"/>
    <property type="project" value="InterPro"/>
</dbReference>
<keyword evidence="1 3" id="KW-1015">Disulfide bond</keyword>
<dbReference type="SUPFAM" id="SSF57424">
    <property type="entry name" value="LDL receptor-like module"/>
    <property type="match status" value="1"/>
</dbReference>
<protein>
    <submittedName>
        <fullName evidence="6">Uncharacterized protein</fullName>
    </submittedName>
</protein>
<evidence type="ECO:0000313" key="6">
    <source>
        <dbReference type="EMBL" id="CAH2101414.1"/>
    </source>
</evidence>
<sequence length="1155" mass="125640">MPLAVAAPLGEGGMNGPAPQFLIVKVAPADTVALKIIRANLQRKKMAHTDLLIEADKGGVQVVLVQEPYVGRECRVASRSGIRVFQSVDNGEGTLKAAIIVLNVELHVIQYQTRTTNNIWRDPGGSRSLRISRKLLPLTSSEAGNVVAKTIGLSAHKWDQLSIAGGILLPTDPGPGSRTRDRGLVRTAYPGVLVSSSVTPFDVSSDDVHPDELNVKGSTNRSKRQATFTGVILQGGKCVLPPHPDNGAYTVGGNGSAVPGEVYLFVYLTITCNPGFISEKNSLYCFEGFWSDPMPQCVRFCRLKKHASIQYQCLTPGVGLGSRVCGPIEPQGTIVKPVCRAPDYYYPGSLDYMTCNGYKWNYVAVCTLVSECGKVTPTDLLLVIGGDTAYKGELPWHVGIYRKTKPYTQICGGSLVSPTTVISAAHCFWSDKNKLLPPSLYAVAAGKIHRQWNDNRDPDAQKSDVVDIKVPPHFQGAGTNYQDDIAIVVIATPFTYRASVRPVCVDFDEGFSNEQLNGSTLGKVGGWGLVAKNGRPSQELKVVELPYVSVDECFLLTPPSFKEYITSDKMCAGYTNGTALCQGDSGGGLAFPAKRNSVERYYLRGVVSTAPKNADLCSANSLTAFTTVIKHENFIRKANEWKCRDGTCISMGRKCDSIIDCHDGSDETDPECNNDESKLQEGDCVLPPYPRNGSYIVVGNSNALPGQSYASVALNITCDTNYIIENETGSLFCHNGYWSSKMPKSKLQEGDCVLPPYPRNGSYIVVGNSNALPGQSYASVALNITCDTNYIIENETGSLFCHNGYWSSKMPKCVRFCSLKEDESVEYKCLVTGLESGSTTCGPRVAAGTVVIPNCRRPNYFSASPLKYMHCDDGIWDYIAKCTPECGTATPQGMALVTDGRNAERGELPWHAGIYTKTSNPYQLICGGSLITTNIVISAAHCFWKGSGLSPSSDYAVAVGKIYRSWNDHRDTDAQKSDVTEIKISEHFQGATTNYQSDISLVIIATPFTYKPFVRPVCIDFDINFNKNQLTENNLGKISGWGITEKNGNFSEVLKVVEIPYVSTASCIVKTPPSFREYITYDKFCAGYENGTALCRGDSGGGLAFLSVKGDRSRYFLRGVLSTGPRVDENLCSVNVLAFYTDIIKHENLIKTSLS</sequence>
<gene>
    <name evidence="6" type="ORF">EEDITHA_LOCUS16176</name>
</gene>
<comment type="caution">
    <text evidence="6">The sequence shown here is derived from an EMBL/GenBank/DDBJ whole genome shotgun (WGS) entry which is preliminary data.</text>
</comment>
<feature type="domain" description="Peptidase S1" evidence="4">
    <location>
        <begin position="383"/>
        <end position="640"/>
    </location>
</feature>
<dbReference type="SUPFAM" id="SSF57535">
    <property type="entry name" value="Complement control module/SCR domain"/>
    <property type="match status" value="3"/>
</dbReference>
<dbReference type="Gene3D" id="2.40.10.10">
    <property type="entry name" value="Trypsin-like serine proteases"/>
    <property type="match status" value="3"/>
</dbReference>
<dbReference type="InterPro" id="IPR001314">
    <property type="entry name" value="Peptidase_S1A"/>
</dbReference>
<dbReference type="PRINTS" id="PR00722">
    <property type="entry name" value="CHYMOTRYPSIN"/>
</dbReference>
<evidence type="ECO:0000313" key="7">
    <source>
        <dbReference type="Proteomes" id="UP001153954"/>
    </source>
</evidence>
<name>A0AAU9US17_EUPED</name>
<reference evidence="6" key="1">
    <citation type="submission" date="2022-03" db="EMBL/GenBank/DDBJ databases">
        <authorList>
            <person name="Tunstrom K."/>
        </authorList>
    </citation>
    <scope>NUCLEOTIDE SEQUENCE</scope>
</reference>
<dbReference type="PROSITE" id="PS50240">
    <property type="entry name" value="TRYPSIN_DOM"/>
    <property type="match status" value="2"/>
</dbReference>
<dbReference type="InterPro" id="IPR036691">
    <property type="entry name" value="Endo/exonu/phosph_ase_sf"/>
</dbReference>
<keyword evidence="7" id="KW-1185">Reference proteome</keyword>
<feature type="domain" description="Sushi" evidence="5">
    <location>
        <begin position="750"/>
        <end position="815"/>
    </location>
</feature>
<dbReference type="PROSITE" id="PS50923">
    <property type="entry name" value="SUSHI"/>
    <property type="match status" value="2"/>
</dbReference>
<feature type="disulfide bond" evidence="2">
    <location>
        <begin position="643"/>
        <end position="661"/>
    </location>
</feature>
<feature type="domain" description="Sushi" evidence="5">
    <location>
        <begin position="236"/>
        <end position="299"/>
    </location>
</feature>
<dbReference type="SMART" id="SM00020">
    <property type="entry name" value="Tryp_SPc"/>
    <property type="match status" value="2"/>
</dbReference>
<dbReference type="SMART" id="SM00192">
    <property type="entry name" value="LDLa"/>
    <property type="match status" value="1"/>
</dbReference>
<dbReference type="PROSITE" id="PS50068">
    <property type="entry name" value="LDLRA_2"/>
    <property type="match status" value="1"/>
</dbReference>
<organism evidence="6 7">
    <name type="scientific">Euphydryas editha</name>
    <name type="common">Edith's checkerspot</name>
    <dbReference type="NCBI Taxonomy" id="104508"/>
    <lineage>
        <taxon>Eukaryota</taxon>
        <taxon>Metazoa</taxon>
        <taxon>Ecdysozoa</taxon>
        <taxon>Arthropoda</taxon>
        <taxon>Hexapoda</taxon>
        <taxon>Insecta</taxon>
        <taxon>Pterygota</taxon>
        <taxon>Neoptera</taxon>
        <taxon>Endopterygota</taxon>
        <taxon>Lepidoptera</taxon>
        <taxon>Glossata</taxon>
        <taxon>Ditrysia</taxon>
        <taxon>Papilionoidea</taxon>
        <taxon>Nymphalidae</taxon>
        <taxon>Nymphalinae</taxon>
        <taxon>Euphydryas</taxon>
    </lineage>
</organism>
<evidence type="ECO:0000256" key="1">
    <source>
        <dbReference type="ARBA" id="ARBA00023157"/>
    </source>
</evidence>
<keyword evidence="3" id="KW-0768">Sushi</keyword>
<accession>A0AAU9US17</accession>
<feature type="domain" description="Peptidase S1" evidence="4">
    <location>
        <begin position="897"/>
        <end position="1155"/>
    </location>
</feature>
<dbReference type="Gene3D" id="3.60.10.10">
    <property type="entry name" value="Endonuclease/exonuclease/phosphatase"/>
    <property type="match status" value="1"/>
</dbReference>
<dbReference type="PROSITE" id="PS00134">
    <property type="entry name" value="TRYPSIN_HIS"/>
    <property type="match status" value="2"/>
</dbReference>
<dbReference type="PANTHER" id="PTHR24252">
    <property type="entry name" value="ACROSIN-RELATED"/>
    <property type="match status" value="1"/>
</dbReference>
<dbReference type="PROSITE" id="PS01209">
    <property type="entry name" value="LDLRA_1"/>
    <property type="match status" value="1"/>
</dbReference>
<evidence type="ECO:0000259" key="5">
    <source>
        <dbReference type="PROSITE" id="PS50923"/>
    </source>
</evidence>
<dbReference type="InterPro" id="IPR036055">
    <property type="entry name" value="LDL_receptor-like_sf"/>
</dbReference>
<dbReference type="InterPro" id="IPR035976">
    <property type="entry name" value="Sushi/SCR/CCP_sf"/>
</dbReference>
<evidence type="ECO:0000256" key="3">
    <source>
        <dbReference type="PROSITE-ProRule" id="PRU00302"/>
    </source>
</evidence>
<dbReference type="EMBL" id="CAKOGL010000023">
    <property type="protein sequence ID" value="CAH2101414.1"/>
    <property type="molecule type" value="Genomic_DNA"/>
</dbReference>
<dbReference type="Pfam" id="PF00089">
    <property type="entry name" value="Trypsin"/>
    <property type="match status" value="2"/>
</dbReference>
<proteinExistence type="predicted"/>
<dbReference type="InterPro" id="IPR018114">
    <property type="entry name" value="TRYPSIN_HIS"/>
</dbReference>
<dbReference type="Proteomes" id="UP001153954">
    <property type="component" value="Unassembled WGS sequence"/>
</dbReference>
<dbReference type="InterPro" id="IPR023415">
    <property type="entry name" value="LDLR_class-A_CS"/>
</dbReference>
<dbReference type="PANTHER" id="PTHR24252:SF7">
    <property type="entry name" value="HYALIN"/>
    <property type="match status" value="1"/>
</dbReference>
<dbReference type="InterPro" id="IPR043504">
    <property type="entry name" value="Peptidase_S1_PA_chymotrypsin"/>
</dbReference>
<evidence type="ECO:0000259" key="4">
    <source>
        <dbReference type="PROSITE" id="PS50240"/>
    </source>
</evidence>
<dbReference type="CDD" id="cd00033">
    <property type="entry name" value="CCP"/>
    <property type="match status" value="1"/>
</dbReference>
<dbReference type="InterPro" id="IPR009003">
    <property type="entry name" value="Peptidase_S1_PA"/>
</dbReference>
<comment type="caution">
    <text evidence="3">Lacks conserved residue(s) required for the propagation of feature annotation.</text>
</comment>